<sequence>QAPEREPFWFLGGQARILLPGAATDNRLSLMEFADPIGHGPPHHVQLIPKPSHAILVSHPDTTTHIIETAAHTTP</sequence>
<proteinExistence type="predicted"/>
<evidence type="ECO:0000313" key="1">
    <source>
        <dbReference type="EMBL" id="MFD1313616.1"/>
    </source>
</evidence>
<dbReference type="EMBL" id="JBHTMM010000227">
    <property type="protein sequence ID" value="MFD1313616.1"/>
    <property type="molecule type" value="Genomic_DNA"/>
</dbReference>
<reference evidence="2" key="1">
    <citation type="journal article" date="2019" name="Int. J. Syst. Evol. Microbiol.">
        <title>The Global Catalogue of Microorganisms (GCM) 10K type strain sequencing project: providing services to taxonomists for standard genome sequencing and annotation.</title>
        <authorList>
            <consortium name="The Broad Institute Genomics Platform"/>
            <consortium name="The Broad Institute Genome Sequencing Center for Infectious Disease"/>
            <person name="Wu L."/>
            <person name="Ma J."/>
        </authorList>
    </citation>
    <scope>NUCLEOTIDE SEQUENCE [LARGE SCALE GENOMIC DNA]</scope>
    <source>
        <strain evidence="2">CGMCC 4.7020</strain>
    </source>
</reference>
<evidence type="ECO:0008006" key="3">
    <source>
        <dbReference type="Google" id="ProtNLM"/>
    </source>
</evidence>
<keyword evidence="2" id="KW-1185">Reference proteome</keyword>
<organism evidence="1 2">
    <name type="scientific">Streptomyces kaempferi</name>
    <dbReference type="NCBI Taxonomy" id="333725"/>
    <lineage>
        <taxon>Bacteria</taxon>
        <taxon>Bacillati</taxon>
        <taxon>Actinomycetota</taxon>
        <taxon>Actinomycetes</taxon>
        <taxon>Kitasatosporales</taxon>
        <taxon>Streptomycetaceae</taxon>
        <taxon>Streptomyces</taxon>
    </lineage>
</organism>
<feature type="non-terminal residue" evidence="1">
    <location>
        <position position="1"/>
    </location>
</feature>
<comment type="caution">
    <text evidence="1">The sequence shown here is derived from an EMBL/GenBank/DDBJ whole genome shotgun (WGS) entry which is preliminary data.</text>
</comment>
<gene>
    <name evidence="1" type="ORF">ACFQ5X_49040</name>
</gene>
<protein>
    <recommendedName>
        <fullName evidence="3">Alpha/beta hydrolase</fullName>
    </recommendedName>
</protein>
<dbReference type="Proteomes" id="UP001597058">
    <property type="component" value="Unassembled WGS sequence"/>
</dbReference>
<accession>A0ABW3XXR6</accession>
<name>A0ABW3XXR6_9ACTN</name>
<evidence type="ECO:0000313" key="2">
    <source>
        <dbReference type="Proteomes" id="UP001597058"/>
    </source>
</evidence>